<feature type="coiled-coil region" evidence="1">
    <location>
        <begin position="124"/>
        <end position="151"/>
    </location>
</feature>
<keyword evidence="1" id="KW-0175">Coiled coil</keyword>
<evidence type="ECO:0000256" key="1">
    <source>
        <dbReference type="SAM" id="Coils"/>
    </source>
</evidence>
<dbReference type="EMBL" id="MBPK01000022">
    <property type="protein sequence ID" value="PKT81438.1"/>
    <property type="molecule type" value="Genomic_DNA"/>
</dbReference>
<dbReference type="OrthoDB" id="5324425at2"/>
<proteinExistence type="predicted"/>
<dbReference type="GeneID" id="97290327"/>
<keyword evidence="3" id="KW-1185">Reference proteome</keyword>
<comment type="caution">
    <text evidence="2">The sequence shown here is derived from an EMBL/GenBank/DDBJ whole genome shotgun (WGS) entry which is preliminary data.</text>
</comment>
<dbReference type="RefSeq" id="WP_006802768.1">
    <property type="nucleotide sequence ID" value="NZ_CABKOI010000020.1"/>
</dbReference>
<dbReference type="AlphaFoldDB" id="A0A2N3PJT3"/>
<name>A0A2N3PJT3_9HELI</name>
<evidence type="ECO:0000313" key="3">
    <source>
        <dbReference type="Proteomes" id="UP000233350"/>
    </source>
</evidence>
<sequence>MRFLGIGIFLLCVLIGIVFFSPSYQLGREANKELENGNFKEAHTLAMQSLQKDPYNRLAYGVESQSRQRLNIQKFLEDSKENQKIAFGILKDGSLTPDEFLRLQWIADEFLRNYRTLLILNQPNDREKDQLEQYKQWFESLKQRLEEVKQTNNAK</sequence>
<organism evidence="2 3">
    <name type="scientific">Helicobacter winghamensis</name>
    <dbReference type="NCBI Taxonomy" id="157268"/>
    <lineage>
        <taxon>Bacteria</taxon>
        <taxon>Pseudomonadati</taxon>
        <taxon>Campylobacterota</taxon>
        <taxon>Epsilonproteobacteria</taxon>
        <taxon>Campylobacterales</taxon>
        <taxon>Helicobacteraceae</taxon>
        <taxon>Helicobacter</taxon>
    </lineage>
</organism>
<evidence type="ECO:0000313" key="2">
    <source>
        <dbReference type="EMBL" id="PKT81438.1"/>
    </source>
</evidence>
<accession>A0A2N3PJT3</accession>
<dbReference type="STRING" id="556267.HWAG_01072"/>
<reference evidence="2 3" key="1">
    <citation type="submission" date="2016-07" db="EMBL/GenBank/DDBJ databases">
        <title>Detection of Helicobacter winghamensis from caecal content of red fox (Vulpes vulpes).</title>
        <authorList>
            <person name="Zanoni R.G."/>
            <person name="Florio D."/>
            <person name="Caffara M."/>
            <person name="Renzi M."/>
            <person name="Parisi A."/>
            <person name="Pasquali F."/>
            <person name="Manfreda G."/>
        </authorList>
    </citation>
    <scope>NUCLEOTIDE SEQUENCE [LARGE SCALE GENOMIC DNA]</scope>
    <source>
        <strain evidence="2 3">295_13</strain>
    </source>
</reference>
<gene>
    <name evidence="2" type="ORF">BCM31_07170</name>
</gene>
<dbReference type="Proteomes" id="UP000233350">
    <property type="component" value="Unassembled WGS sequence"/>
</dbReference>
<protein>
    <submittedName>
        <fullName evidence="2">Uncharacterized protein</fullName>
    </submittedName>
</protein>